<sequence>MYWLEKSGLKDLLPELLKTRVYAGISAGSMVTSGSQALKHVSDLYYENKKVSDTDGGLGFIPFYFRPHLNSPDFPKVRKDYLEKLAKDIPETIYALDDQSAIKVDGDKIEVISEGQYLVFKQ</sequence>
<comment type="similarity">
    <text evidence="1">Belongs to the peptidase S51 family.</text>
</comment>
<evidence type="ECO:0000256" key="1">
    <source>
        <dbReference type="ARBA" id="ARBA00006534"/>
    </source>
</evidence>
<evidence type="ECO:0000256" key="3">
    <source>
        <dbReference type="ARBA" id="ARBA00022801"/>
    </source>
</evidence>
<gene>
    <name evidence="5" type="ORF">LDC_03430</name>
</gene>
<name>F8UH79_9ZZZZ</name>
<dbReference type="InterPro" id="IPR029062">
    <property type="entry name" value="Class_I_gatase-like"/>
</dbReference>
<dbReference type="GO" id="GO:0006508">
    <property type="term" value="P:proteolysis"/>
    <property type="evidence" value="ECO:0007669"/>
    <property type="project" value="UniProtKB-KW"/>
</dbReference>
<accession>F8UH79</accession>
<dbReference type="AlphaFoldDB" id="F8UH79"/>
<dbReference type="InterPro" id="IPR005320">
    <property type="entry name" value="Peptidase_S51"/>
</dbReference>
<keyword evidence="4" id="KW-0720">Serine protease</keyword>
<keyword evidence="3" id="KW-0378">Hydrolase</keyword>
<evidence type="ECO:0000256" key="4">
    <source>
        <dbReference type="ARBA" id="ARBA00022825"/>
    </source>
</evidence>
<dbReference type="Pfam" id="PF03575">
    <property type="entry name" value="Peptidase_S51"/>
    <property type="match status" value="1"/>
</dbReference>
<dbReference type="SUPFAM" id="SSF52317">
    <property type="entry name" value="Class I glutamine amidotransferase-like"/>
    <property type="match status" value="1"/>
</dbReference>
<keyword evidence="2" id="KW-0645">Protease</keyword>
<dbReference type="Gene3D" id="3.40.50.880">
    <property type="match status" value="1"/>
</dbReference>
<proteinExistence type="inferred from homology"/>
<protein>
    <submittedName>
        <fullName evidence="5">Peptidase S51 dipeptidase E</fullName>
    </submittedName>
</protein>
<evidence type="ECO:0000256" key="2">
    <source>
        <dbReference type="ARBA" id="ARBA00022670"/>
    </source>
</evidence>
<evidence type="ECO:0000313" key="5">
    <source>
        <dbReference type="EMBL" id="AEI30386.1"/>
    </source>
</evidence>
<dbReference type="GO" id="GO:0008236">
    <property type="term" value="F:serine-type peptidase activity"/>
    <property type="evidence" value="ECO:0007669"/>
    <property type="project" value="UniProtKB-KW"/>
</dbReference>
<reference evidence="5" key="1">
    <citation type="submission" date="2011-04" db="EMBL/GenBank/DDBJ databases">
        <title>Taxonomic and functional metagenomic profiling of the microbial community in the anoxic sediment of a brackish shallow lake (Laguna de Carrizo Central Spain).</title>
        <authorList>
            <consortium name="CONSOLIDER consortium CSD2007-00005"/>
            <person name="Guazzaroni M.-E."/>
            <person name="Richter M."/>
            <person name="Garcia-Salamanca A."/>
            <person name="Yarza P."/>
            <person name="Ferrer M."/>
        </authorList>
    </citation>
    <scope>NUCLEOTIDE SEQUENCE</scope>
</reference>
<organism evidence="5">
    <name type="scientific">uncultured microorganism</name>
    <dbReference type="NCBI Taxonomy" id="358574"/>
    <lineage>
        <taxon>unclassified sequences</taxon>
        <taxon>environmental samples</taxon>
    </lineage>
</organism>
<dbReference type="EMBL" id="JF805089">
    <property type="protein sequence ID" value="AEI30386.1"/>
    <property type="molecule type" value="Genomic_DNA"/>
</dbReference>